<gene>
    <name evidence="2" type="ORF">EV191_102541</name>
</gene>
<reference evidence="2 3" key="1">
    <citation type="submission" date="2019-03" db="EMBL/GenBank/DDBJ databases">
        <title>Genomic Encyclopedia of Type Strains, Phase IV (KMG-IV): sequencing the most valuable type-strain genomes for metagenomic binning, comparative biology and taxonomic classification.</title>
        <authorList>
            <person name="Goeker M."/>
        </authorList>
    </citation>
    <scope>NUCLEOTIDE SEQUENCE [LARGE SCALE GENOMIC DNA]</scope>
    <source>
        <strain evidence="2 3">DSM 45765</strain>
    </source>
</reference>
<organism evidence="2 3">
    <name type="scientific">Tamaricihabitans halophyticus</name>
    <dbReference type="NCBI Taxonomy" id="1262583"/>
    <lineage>
        <taxon>Bacteria</taxon>
        <taxon>Bacillati</taxon>
        <taxon>Actinomycetota</taxon>
        <taxon>Actinomycetes</taxon>
        <taxon>Pseudonocardiales</taxon>
        <taxon>Pseudonocardiaceae</taxon>
        <taxon>Tamaricihabitans</taxon>
    </lineage>
</organism>
<evidence type="ECO:0000313" key="3">
    <source>
        <dbReference type="Proteomes" id="UP000294911"/>
    </source>
</evidence>
<name>A0A4R2R160_9PSEU</name>
<dbReference type="EMBL" id="SLXQ01000002">
    <property type="protein sequence ID" value="TCP55329.1"/>
    <property type="molecule type" value="Genomic_DNA"/>
</dbReference>
<evidence type="ECO:0000313" key="2">
    <source>
        <dbReference type="EMBL" id="TCP55329.1"/>
    </source>
</evidence>
<comment type="caution">
    <text evidence="2">The sequence shown here is derived from an EMBL/GenBank/DDBJ whole genome shotgun (WGS) entry which is preliminary data.</text>
</comment>
<protein>
    <submittedName>
        <fullName evidence="2">Uncharacterized protein</fullName>
    </submittedName>
</protein>
<sequence>MRPDDAEVPERTGYLNSAPAYRGPGPHRLAIHHIGGPNDMSESTHALSSDGPLPDDWSAGTGKRARDTAQLVLCEYPPETGAPVRQCHYTESIPDTGKQATVPVVTAKYTYLLREARTGAALASFTLNGTKNDCPYRTESDTIPQTVDAADLVDELRPYVTGER</sequence>
<dbReference type="AlphaFoldDB" id="A0A4R2R160"/>
<evidence type="ECO:0000256" key="1">
    <source>
        <dbReference type="SAM" id="MobiDB-lite"/>
    </source>
</evidence>
<feature type="compositionally biased region" description="Basic and acidic residues" evidence="1">
    <location>
        <begin position="1"/>
        <end position="10"/>
    </location>
</feature>
<keyword evidence="3" id="KW-1185">Reference proteome</keyword>
<dbReference type="Proteomes" id="UP000294911">
    <property type="component" value="Unassembled WGS sequence"/>
</dbReference>
<proteinExistence type="predicted"/>
<feature type="region of interest" description="Disordered" evidence="1">
    <location>
        <begin position="1"/>
        <end position="64"/>
    </location>
</feature>
<accession>A0A4R2R160</accession>